<keyword evidence="1" id="KW-0175">Coiled coil</keyword>
<feature type="compositionally biased region" description="Polar residues" evidence="2">
    <location>
        <begin position="193"/>
        <end position="203"/>
    </location>
</feature>
<feature type="domain" description="CCDC66" evidence="3">
    <location>
        <begin position="198"/>
        <end position="350"/>
    </location>
</feature>
<evidence type="ECO:0000256" key="2">
    <source>
        <dbReference type="SAM" id="MobiDB-lite"/>
    </source>
</evidence>
<dbReference type="Pfam" id="PF15236">
    <property type="entry name" value="CCDC66"/>
    <property type="match status" value="1"/>
</dbReference>
<reference evidence="4" key="3">
    <citation type="submission" date="2025-09" db="UniProtKB">
        <authorList>
            <consortium name="Ensembl"/>
        </authorList>
    </citation>
    <scope>IDENTIFICATION</scope>
</reference>
<dbReference type="GO" id="GO:0008017">
    <property type="term" value="F:microtubule binding"/>
    <property type="evidence" value="ECO:0007669"/>
    <property type="project" value="TreeGrafter"/>
</dbReference>
<protein>
    <submittedName>
        <fullName evidence="4">Coiled-coil domain containing 66</fullName>
    </submittedName>
</protein>
<keyword evidence="5" id="KW-1185">Reference proteome</keyword>
<dbReference type="PANTHER" id="PTHR22736">
    <property type="entry name" value="COILED-COIL DOMAIN-CONTAINING PROTEIN 66"/>
    <property type="match status" value="1"/>
</dbReference>
<dbReference type="InterPro" id="IPR040467">
    <property type="entry name" value="CCDC66_dom"/>
</dbReference>
<evidence type="ECO:0000313" key="4">
    <source>
        <dbReference type="Ensembl" id="ENSSFOP00015032664.1"/>
    </source>
</evidence>
<proteinExistence type="predicted"/>
<feature type="coiled-coil region" evidence="1">
    <location>
        <begin position="251"/>
        <end position="287"/>
    </location>
</feature>
<feature type="compositionally biased region" description="Basic and acidic residues" evidence="2">
    <location>
        <begin position="206"/>
        <end position="215"/>
    </location>
</feature>
<dbReference type="InterPro" id="IPR039183">
    <property type="entry name" value="CCD66"/>
</dbReference>
<feature type="region of interest" description="Disordered" evidence="2">
    <location>
        <begin position="175"/>
        <end position="230"/>
    </location>
</feature>
<organism evidence="4 5">
    <name type="scientific">Scleropages formosus</name>
    <name type="common">Asian bonytongue</name>
    <name type="synonym">Osteoglossum formosum</name>
    <dbReference type="NCBI Taxonomy" id="113540"/>
    <lineage>
        <taxon>Eukaryota</taxon>
        <taxon>Metazoa</taxon>
        <taxon>Chordata</taxon>
        <taxon>Craniata</taxon>
        <taxon>Vertebrata</taxon>
        <taxon>Euteleostomi</taxon>
        <taxon>Actinopterygii</taxon>
        <taxon>Neopterygii</taxon>
        <taxon>Teleostei</taxon>
        <taxon>Osteoglossocephala</taxon>
        <taxon>Osteoglossomorpha</taxon>
        <taxon>Osteoglossiformes</taxon>
        <taxon>Osteoglossidae</taxon>
        <taxon>Scleropages</taxon>
    </lineage>
</organism>
<dbReference type="AlphaFoldDB" id="A0A8C9SGQ8"/>
<name>A0A8C9SGQ8_SCLFO</name>
<feature type="region of interest" description="Disordered" evidence="2">
    <location>
        <begin position="459"/>
        <end position="515"/>
    </location>
</feature>
<feature type="compositionally biased region" description="Polar residues" evidence="2">
    <location>
        <begin position="563"/>
        <end position="574"/>
    </location>
</feature>
<dbReference type="GeneTree" id="ENSGT00390000012411"/>
<dbReference type="PANTHER" id="PTHR22736:SF2">
    <property type="entry name" value="COILED-COIL DOMAIN-CONTAINING PROTEIN 66"/>
    <property type="match status" value="1"/>
</dbReference>
<dbReference type="GO" id="GO:0005874">
    <property type="term" value="C:microtubule"/>
    <property type="evidence" value="ECO:0007669"/>
    <property type="project" value="TreeGrafter"/>
</dbReference>
<dbReference type="GO" id="GO:0060271">
    <property type="term" value="P:cilium assembly"/>
    <property type="evidence" value="ECO:0007669"/>
    <property type="project" value="TreeGrafter"/>
</dbReference>
<feature type="region of interest" description="Disordered" evidence="2">
    <location>
        <begin position="625"/>
        <end position="659"/>
    </location>
</feature>
<reference evidence="4 5" key="1">
    <citation type="submission" date="2019-04" db="EMBL/GenBank/DDBJ databases">
        <authorList>
            <consortium name="Wellcome Sanger Institute Data Sharing"/>
        </authorList>
    </citation>
    <scope>NUCLEOTIDE SEQUENCE [LARGE SCALE GENOMIC DNA]</scope>
</reference>
<evidence type="ECO:0000256" key="1">
    <source>
        <dbReference type="SAM" id="Coils"/>
    </source>
</evidence>
<reference evidence="4" key="2">
    <citation type="submission" date="2025-08" db="UniProtKB">
        <authorList>
            <consortium name="Ensembl"/>
        </authorList>
    </citation>
    <scope>IDENTIFICATION</scope>
</reference>
<feature type="region of interest" description="Disordered" evidence="2">
    <location>
        <begin position="72"/>
        <end position="98"/>
    </location>
</feature>
<dbReference type="Ensembl" id="ENSSFOT00015033027.2">
    <property type="protein sequence ID" value="ENSSFOP00015032664.1"/>
    <property type="gene ID" value="ENSSFOG00015020887.2"/>
</dbReference>
<dbReference type="GO" id="GO:0005929">
    <property type="term" value="C:cilium"/>
    <property type="evidence" value="ECO:0007669"/>
    <property type="project" value="TreeGrafter"/>
</dbReference>
<feature type="compositionally biased region" description="Basic and acidic residues" evidence="2">
    <location>
        <begin position="631"/>
        <end position="647"/>
    </location>
</feature>
<gene>
    <name evidence="4" type="primary">CCDC66</name>
</gene>
<dbReference type="Proteomes" id="UP000694397">
    <property type="component" value="Chromosome 22"/>
</dbReference>
<evidence type="ECO:0000313" key="5">
    <source>
        <dbReference type="Proteomes" id="UP000694397"/>
    </source>
</evidence>
<accession>A0A8C9SGQ8</accession>
<evidence type="ECO:0000259" key="3">
    <source>
        <dbReference type="Pfam" id="PF15236"/>
    </source>
</evidence>
<dbReference type="OrthoDB" id="10042846at2759"/>
<sequence length="713" mass="81881">MSMVDLFWEFCETRYQNACRLASFCFCFSEEQLALKQQQQKIRSEAELDYSHSGKQGGGAASKATTRHIIRLGEETSSRPASSLEDDGSQSKAEYSKSQQDLPAAIRSAFVLGEAAPLEHAFSAKKQEQQRKWLQELDHQREEAKLRRMQEKLDRARGEDLERWAVHFDSHPKSSSQLHLAVVEQEQEPRSTLAASHQQSPVGTTGEEHLERETMDATGGVLPKARHLRTMTSLLDPAQIEDRERKRLKELEHQRAVLAQVEERRRQREQEAALRQAEEQAEERRLALEWEHQQQQYQLDTLRQKEKEELHTRKTEELYLSVQRAQEEAMKEKQQQRIRELAVKGHDVSKLLLDRDKAFVSTHTVDSKDTQILPTRSLKEDLRNEPEGSIVAFPRKDTAVQTDADLLSMGWTAGVAAVDRVMATRVPIDYRPPSNVKKPKREVRMLERTLVKGKENVCVEDTPQGADPYEPFARTDRDRLQRGGRTAWNTRRPSKPFIPASERYPPGLQQHRQESRLRRQMELLTLMEKNSTSRAPRREPSPPQPTELHGALTQRREEHSHSRPSVSHQENGTRSPPVPAVERRLQQHTALPPSPPAQEATERPPSSTFIPYVRTDEVYHLDPLAPISRPSTKEHQLQAQPGDDHNRPTSNAIQHDPLLNPQLLKNKTRQQAILKRLSELRQGLLQKQKELESGFNPLLLGQERVLPSIHHPL</sequence>
<feature type="region of interest" description="Disordered" evidence="2">
    <location>
        <begin position="527"/>
        <end position="608"/>
    </location>
</feature>